<gene>
    <name evidence="2" type="ORF">EV192_101159</name>
</gene>
<name>A0A4R2JVA9_9PSEU</name>
<reference evidence="2 3" key="1">
    <citation type="submission" date="2019-03" db="EMBL/GenBank/DDBJ databases">
        <title>Genomic Encyclopedia of Type Strains, Phase IV (KMG-IV): sequencing the most valuable type-strain genomes for metagenomic binning, comparative biology and taxonomic classification.</title>
        <authorList>
            <person name="Goeker M."/>
        </authorList>
    </citation>
    <scope>NUCLEOTIDE SEQUENCE [LARGE SCALE GENOMIC DNA]</scope>
    <source>
        <strain evidence="2 3">DSM 45934</strain>
    </source>
</reference>
<protein>
    <recommendedName>
        <fullName evidence="4">Tail protein</fullName>
    </recommendedName>
</protein>
<evidence type="ECO:0000256" key="1">
    <source>
        <dbReference type="SAM" id="MobiDB-lite"/>
    </source>
</evidence>
<dbReference type="Proteomes" id="UP000295680">
    <property type="component" value="Unassembled WGS sequence"/>
</dbReference>
<dbReference type="OrthoDB" id="5193571at2"/>
<keyword evidence="3" id="KW-1185">Reference proteome</keyword>
<feature type="region of interest" description="Disordered" evidence="1">
    <location>
        <begin position="333"/>
        <end position="354"/>
    </location>
</feature>
<sequence>MTGELITRDRQIEWRGLLMGAGTRIKVTAVTGWLDLPEQRGNDPILTGRHGTYPGQRLSSGRTITADLSITAPAEEFPRLLDTLRQATAPDEDPVEEPLVIRVRGQAWMVWARCTRRAIPTDRAFLVGHTRASVQWQATDPRLYSVTEQTAETGLPAPAQGGLRFPLAFPLDFGPGRTGGELVAENLGHVPTWPALDVLGPCPGPVITVTSGGNWCSTPTSPCSLSKPWSWTPGYARSRSTACPCGPGCGPTNGHPSPRAPTGSGSPRPAASITPARGYVPAGATPNTDPEGGSLMPERPSWAAMNGTTPILDGESSRLALAALWTPAGAVAARPGRRPAAGDPLRVTASSPTPDTKIRVAPGQGVLAATRGRGEYITTLDTAKSIDILTTRPADGANARWDLIVAQQTDTFYGDSATNYVVRHVVGTASQQPRDPDVDGSPDYQVLARIRVPAQATAITAAMIDDLRPPFAVALGGLLPVTDATDRAKITTPYEGQPIYRMDRDWVEVHDGTAWRVQGTAVCSSTADRDAAITAPYPGQLAITTDLGIAWQYLAGAWKVPGPLGIIGGRVISGLNPLGAAVTTTEVAPTNMDSGTVALLPNRHYLIHCRYKAASSAVDEYFLLRIREGSTPGTGGNQLRQLVYNTLPAGFGCTQDLFADYETGAAPATKVFTLTAARVGGTGALQFQGGDTGSTNLVGVWVEDKGPAGKLTALAS</sequence>
<dbReference type="AlphaFoldDB" id="A0A4R2JVA9"/>
<evidence type="ECO:0000313" key="3">
    <source>
        <dbReference type="Proteomes" id="UP000295680"/>
    </source>
</evidence>
<accession>A0A4R2JVA9</accession>
<dbReference type="EMBL" id="SLWS01000001">
    <property type="protein sequence ID" value="TCO64391.1"/>
    <property type="molecule type" value="Genomic_DNA"/>
</dbReference>
<proteinExistence type="predicted"/>
<feature type="region of interest" description="Disordered" evidence="1">
    <location>
        <begin position="254"/>
        <end position="308"/>
    </location>
</feature>
<dbReference type="RefSeq" id="WP_132110118.1">
    <property type="nucleotide sequence ID" value="NZ_SLWS01000001.1"/>
</dbReference>
<comment type="caution">
    <text evidence="2">The sequence shown here is derived from an EMBL/GenBank/DDBJ whole genome shotgun (WGS) entry which is preliminary data.</text>
</comment>
<evidence type="ECO:0000313" key="2">
    <source>
        <dbReference type="EMBL" id="TCO64391.1"/>
    </source>
</evidence>
<evidence type="ECO:0008006" key="4">
    <source>
        <dbReference type="Google" id="ProtNLM"/>
    </source>
</evidence>
<organism evidence="2 3">
    <name type="scientific">Actinocrispum wychmicini</name>
    <dbReference type="NCBI Taxonomy" id="1213861"/>
    <lineage>
        <taxon>Bacteria</taxon>
        <taxon>Bacillati</taxon>
        <taxon>Actinomycetota</taxon>
        <taxon>Actinomycetes</taxon>
        <taxon>Pseudonocardiales</taxon>
        <taxon>Pseudonocardiaceae</taxon>
        <taxon>Actinocrispum</taxon>
    </lineage>
</organism>
<feature type="compositionally biased region" description="Low complexity" evidence="1">
    <location>
        <begin position="333"/>
        <end position="342"/>
    </location>
</feature>